<dbReference type="NCBIfam" id="NF011092">
    <property type="entry name" value="PRK14515.1"/>
    <property type="match status" value="1"/>
</dbReference>
<dbReference type="GO" id="GO:0006531">
    <property type="term" value="P:aspartate metabolic process"/>
    <property type="evidence" value="ECO:0007669"/>
    <property type="project" value="InterPro"/>
</dbReference>
<dbReference type="InterPro" id="IPR024083">
    <property type="entry name" value="Fumarase/histidase_N"/>
</dbReference>
<dbReference type="Gene3D" id="1.10.275.10">
    <property type="entry name" value="Fumarase/aspartase (N-terminal domain)"/>
    <property type="match status" value="1"/>
</dbReference>
<feature type="domain" description="Fumarase C C-terminal" evidence="9">
    <location>
        <begin position="411"/>
        <end position="464"/>
    </location>
</feature>
<evidence type="ECO:0000256" key="3">
    <source>
        <dbReference type="ARBA" id="ARBA00012992"/>
    </source>
</evidence>
<dbReference type="AlphaFoldDB" id="A0A075LNS9"/>
<dbReference type="NCBIfam" id="TIGR00839">
    <property type="entry name" value="aspA"/>
    <property type="match status" value="1"/>
</dbReference>
<dbReference type="GeneID" id="34222777"/>
<dbReference type="GO" id="GO:0008797">
    <property type="term" value="F:aspartate ammonia-lyase activity"/>
    <property type="evidence" value="ECO:0007669"/>
    <property type="project" value="UniProtKB-UniRule"/>
</dbReference>
<evidence type="ECO:0000313" key="11">
    <source>
        <dbReference type="Proteomes" id="UP000027980"/>
    </source>
</evidence>
<dbReference type="Gene3D" id="1.10.40.30">
    <property type="entry name" value="Fumarase/aspartase (C-terminal domain)"/>
    <property type="match status" value="1"/>
</dbReference>
<dbReference type="Proteomes" id="UP000027980">
    <property type="component" value="Chromosome"/>
</dbReference>
<feature type="domain" description="Fumarate lyase N-terminal" evidence="8">
    <location>
        <begin position="16"/>
        <end position="345"/>
    </location>
</feature>
<dbReference type="InterPro" id="IPR004708">
    <property type="entry name" value="ApsA"/>
</dbReference>
<dbReference type="SUPFAM" id="SSF48557">
    <property type="entry name" value="L-aspartase-like"/>
    <property type="match status" value="1"/>
</dbReference>
<evidence type="ECO:0000256" key="5">
    <source>
        <dbReference type="ARBA" id="ARBA00023239"/>
    </source>
</evidence>
<sequence length="475" mass="52672">MADLQENYRIEKDFLGEKQIQKDAYYGIQTLRASENFPITGYRIHEEMIKALGIVKKSAALANMDVKRLYEGLGNAIVQASDELINGQWHDQFIVDPIQGGAGTSINMNANEVITNRALEILGHEKGDYQHLSPNTHVNMSQSTNDVFPTAIHISTLNMLERLLDTMEYMQGEFKKKAIQFDSVIKMGRTHLQDAVPIRLGQEFEAYSRVLERDIKRIKQSRQHLYEVNMGATAVGTGLNANPKYIEQVVKHLAANSGLPLVTAENLVDATQNTDAYTEVSAALKVCMMNMSKIANDLRLMASGPRAGLNEINLPARQPGSSIMPGKVNPVMAELINQIAFQVIGNDNTICLASEAGQLELNVMEPVLVFNLLQSISIMNNGFRSFTDNCLIGIEANEALLKEYVDKSVGLLTAVNPHLGYEVAARIAREAILTGKSIRELCLQHDVLTEEELDIILNPYEMTKPGIAGEELFDR</sequence>
<dbReference type="HOGENOM" id="CLU_021594_4_1_9"/>
<reference evidence="10 11" key="1">
    <citation type="submission" date="2014-07" db="EMBL/GenBank/DDBJ databases">
        <title>Complete genome sequence of a moderately halophilic bacterium Terribacillus aidingensis MP602, isolated from Cryptomeria fortunei in Tianmu mountain in China.</title>
        <authorList>
            <person name="Wang Y."/>
            <person name="Lu P."/>
            <person name="Zhang L."/>
        </authorList>
    </citation>
    <scope>NUCLEOTIDE SEQUENCE [LARGE SCALE GENOMIC DNA]</scope>
    <source>
        <strain evidence="10 11">MP602</strain>
    </source>
</reference>
<organism evidence="10 11">
    <name type="scientific">Terribacillus saccharophilus</name>
    <dbReference type="NCBI Taxonomy" id="361277"/>
    <lineage>
        <taxon>Bacteria</taxon>
        <taxon>Bacillati</taxon>
        <taxon>Bacillota</taxon>
        <taxon>Bacilli</taxon>
        <taxon>Bacillales</taxon>
        <taxon>Bacillaceae</taxon>
        <taxon>Terribacillus</taxon>
    </lineage>
</organism>
<dbReference type="InterPro" id="IPR000362">
    <property type="entry name" value="Fumarate_lyase_fam"/>
</dbReference>
<keyword evidence="5 7" id="KW-0456">Lyase</keyword>
<evidence type="ECO:0000256" key="1">
    <source>
        <dbReference type="ARBA" id="ARBA00001494"/>
    </source>
</evidence>
<comment type="similarity">
    <text evidence="2 7">Belongs to the class-II fumarase/aspartase family. Aspartase subfamily.</text>
</comment>
<name>A0A075LNS9_9BACI</name>
<evidence type="ECO:0000256" key="4">
    <source>
        <dbReference type="ARBA" id="ARBA00016146"/>
    </source>
</evidence>
<dbReference type="NCBIfam" id="NF008909">
    <property type="entry name" value="PRK12273.1"/>
    <property type="match status" value="1"/>
</dbReference>
<evidence type="ECO:0000256" key="7">
    <source>
        <dbReference type="RuleBase" id="RU362017"/>
    </source>
</evidence>
<dbReference type="InterPro" id="IPR051546">
    <property type="entry name" value="Aspartate_Ammonia-Lyase"/>
</dbReference>
<dbReference type="Pfam" id="PF00206">
    <property type="entry name" value="Lyase_1"/>
    <property type="match status" value="1"/>
</dbReference>
<evidence type="ECO:0000256" key="2">
    <source>
        <dbReference type="ARBA" id="ARBA00005596"/>
    </source>
</evidence>
<dbReference type="PRINTS" id="PR00145">
    <property type="entry name" value="ARGSUCLYASE"/>
</dbReference>
<dbReference type="EC" id="4.3.1.1" evidence="3 6"/>
<proteinExistence type="inferred from homology"/>
<dbReference type="FunFam" id="1.20.200.10:FF:000001">
    <property type="entry name" value="Fumarate hydratase, mitochondrial"/>
    <property type="match status" value="1"/>
</dbReference>
<dbReference type="InterPro" id="IPR018951">
    <property type="entry name" value="Fumarase_C_C"/>
</dbReference>
<dbReference type="KEGG" id="tap:GZ22_14715"/>
<dbReference type="GO" id="GO:0005829">
    <property type="term" value="C:cytosol"/>
    <property type="evidence" value="ECO:0007669"/>
    <property type="project" value="TreeGrafter"/>
</dbReference>
<dbReference type="CDD" id="cd01357">
    <property type="entry name" value="Aspartase"/>
    <property type="match status" value="1"/>
</dbReference>
<dbReference type="FunFam" id="1.10.40.30:FF:000002">
    <property type="entry name" value="Fumarate hydratase class II"/>
    <property type="match status" value="1"/>
</dbReference>
<evidence type="ECO:0000313" key="10">
    <source>
        <dbReference type="EMBL" id="AIF67766.1"/>
    </source>
</evidence>
<dbReference type="InterPro" id="IPR022761">
    <property type="entry name" value="Fumarate_lyase_N"/>
</dbReference>
<dbReference type="Gene3D" id="1.20.200.10">
    <property type="entry name" value="Fumarase/aspartase (Central domain)"/>
    <property type="match status" value="1"/>
</dbReference>
<evidence type="ECO:0000256" key="6">
    <source>
        <dbReference type="NCBIfam" id="TIGR00839"/>
    </source>
</evidence>
<accession>A0A075LNS9</accession>
<dbReference type="InterPro" id="IPR020557">
    <property type="entry name" value="Fumarate_lyase_CS"/>
</dbReference>
<dbReference type="PANTHER" id="PTHR42696:SF2">
    <property type="entry name" value="ASPARTATE AMMONIA-LYASE"/>
    <property type="match status" value="1"/>
</dbReference>
<dbReference type="PROSITE" id="PS00163">
    <property type="entry name" value="FUMARATE_LYASES"/>
    <property type="match status" value="1"/>
</dbReference>
<dbReference type="Pfam" id="PF10415">
    <property type="entry name" value="FumaraseC_C"/>
    <property type="match status" value="1"/>
</dbReference>
<dbReference type="OrthoDB" id="9802809at2"/>
<evidence type="ECO:0000259" key="8">
    <source>
        <dbReference type="Pfam" id="PF00206"/>
    </source>
</evidence>
<evidence type="ECO:0000259" key="9">
    <source>
        <dbReference type="Pfam" id="PF10415"/>
    </source>
</evidence>
<dbReference type="PRINTS" id="PR00149">
    <property type="entry name" value="FUMRATELYASE"/>
</dbReference>
<protein>
    <recommendedName>
        <fullName evidence="4 6">Aspartate ammonia-lyase</fullName>
        <shortName evidence="7">Aspartase</shortName>
        <ecNumber evidence="3 6">4.3.1.1</ecNumber>
    </recommendedName>
</protein>
<dbReference type="FunFam" id="1.10.275.10:FF:000001">
    <property type="entry name" value="Fumarate hydratase, mitochondrial"/>
    <property type="match status" value="1"/>
</dbReference>
<dbReference type="InterPro" id="IPR008948">
    <property type="entry name" value="L-Aspartase-like"/>
</dbReference>
<comment type="catalytic activity">
    <reaction evidence="1 7">
        <text>L-aspartate = fumarate + NH4(+)</text>
        <dbReference type="Rhea" id="RHEA:16601"/>
        <dbReference type="ChEBI" id="CHEBI:28938"/>
        <dbReference type="ChEBI" id="CHEBI:29806"/>
        <dbReference type="ChEBI" id="CHEBI:29991"/>
        <dbReference type="EC" id="4.3.1.1"/>
    </reaction>
</comment>
<dbReference type="RefSeq" id="WP_038563833.1">
    <property type="nucleotide sequence ID" value="NZ_CP008876.1"/>
</dbReference>
<gene>
    <name evidence="10" type="primary">aspA</name>
    <name evidence="10" type="ORF">GZ22_14715</name>
</gene>
<dbReference type="PANTHER" id="PTHR42696">
    <property type="entry name" value="ASPARTATE AMMONIA-LYASE"/>
    <property type="match status" value="1"/>
</dbReference>
<dbReference type="EMBL" id="CP008876">
    <property type="protein sequence ID" value="AIF67766.1"/>
    <property type="molecule type" value="Genomic_DNA"/>
</dbReference>
<dbReference type="GO" id="GO:0006099">
    <property type="term" value="P:tricarboxylic acid cycle"/>
    <property type="evidence" value="ECO:0007669"/>
    <property type="project" value="InterPro"/>
</dbReference>